<name>A0ABS7MK73_9ACTN</name>
<reference evidence="3 4" key="1">
    <citation type="submission" date="2021-08" db="EMBL/GenBank/DDBJ databases">
        <title>Collinsella faecalis sp. nov. isolated from swine faeces.</title>
        <authorList>
            <person name="Oh B.S."/>
            <person name="Lee J.H."/>
        </authorList>
    </citation>
    <scope>NUCLEOTIDE SEQUENCE [LARGE SCALE GENOMIC DNA]</scope>
    <source>
        <strain evidence="3 4">AGMB00827</strain>
    </source>
</reference>
<dbReference type="Pfam" id="PF04203">
    <property type="entry name" value="Sortase"/>
    <property type="match status" value="1"/>
</dbReference>
<comment type="caution">
    <text evidence="3">The sequence shown here is derived from an EMBL/GenBank/DDBJ whole genome shotgun (WGS) entry which is preliminary data.</text>
</comment>
<accession>A0ABS7MK73</accession>
<dbReference type="InterPro" id="IPR023365">
    <property type="entry name" value="Sortase_dom-sf"/>
</dbReference>
<feature type="compositionally biased region" description="Gly residues" evidence="2">
    <location>
        <begin position="263"/>
        <end position="272"/>
    </location>
</feature>
<dbReference type="InterPro" id="IPR005754">
    <property type="entry name" value="Sortase"/>
</dbReference>
<dbReference type="Proteomes" id="UP000700908">
    <property type="component" value="Unassembled WGS sequence"/>
</dbReference>
<keyword evidence="4" id="KW-1185">Reference proteome</keyword>
<evidence type="ECO:0000256" key="2">
    <source>
        <dbReference type="SAM" id="MobiDB-lite"/>
    </source>
</evidence>
<evidence type="ECO:0000256" key="1">
    <source>
        <dbReference type="ARBA" id="ARBA00022801"/>
    </source>
</evidence>
<dbReference type="EMBL" id="JAIMFO010000006">
    <property type="protein sequence ID" value="MBY4797776.1"/>
    <property type="molecule type" value="Genomic_DNA"/>
</dbReference>
<dbReference type="SUPFAM" id="SSF63817">
    <property type="entry name" value="Sortase"/>
    <property type="match status" value="1"/>
</dbReference>
<protein>
    <submittedName>
        <fullName evidence="3">Class B sortase</fullName>
    </submittedName>
</protein>
<dbReference type="CDD" id="cd05826">
    <property type="entry name" value="Sortase_B"/>
    <property type="match status" value="1"/>
</dbReference>
<feature type="region of interest" description="Disordered" evidence="2">
    <location>
        <begin position="243"/>
        <end position="272"/>
    </location>
</feature>
<dbReference type="InterPro" id="IPR009835">
    <property type="entry name" value="SrtB"/>
</dbReference>
<sequence>MISTILIVVGIALLLVAGGIFIHAQLGYREAQASYKQLEQYAVKDKEGDGLPQVDFDELSKINPDIVGWIYVPNTVINYPIVKTNDNETYLYRLFDRSGNGSGTIFMDMDNAAPGMMDEQTTVYGHHMNDGSMFNYIDQTLKQDAFNTIKTVYYITRDATYTCTPLYTMQVEDTYNDARVPNFGDGKSLEDYLRDGLTKAKAQAPDAESRIGSTKQVFSLITCAGEIIPRTTRAVMVCSVDKKTDRAPASPDQTHEGENAGEAAGGEGSNEG</sequence>
<keyword evidence="1" id="KW-0378">Hydrolase</keyword>
<organism evidence="3 4">
    <name type="scientific">Collinsella ureilytica</name>
    <dbReference type="NCBI Taxonomy" id="2869515"/>
    <lineage>
        <taxon>Bacteria</taxon>
        <taxon>Bacillati</taxon>
        <taxon>Actinomycetota</taxon>
        <taxon>Coriobacteriia</taxon>
        <taxon>Coriobacteriales</taxon>
        <taxon>Coriobacteriaceae</taxon>
        <taxon>Collinsella</taxon>
    </lineage>
</organism>
<evidence type="ECO:0000313" key="4">
    <source>
        <dbReference type="Proteomes" id="UP000700908"/>
    </source>
</evidence>
<evidence type="ECO:0000313" key="3">
    <source>
        <dbReference type="EMBL" id="MBY4797776.1"/>
    </source>
</evidence>
<proteinExistence type="predicted"/>
<gene>
    <name evidence="3" type="ORF">K6V98_05320</name>
</gene>
<dbReference type="Gene3D" id="2.40.260.10">
    <property type="entry name" value="Sortase"/>
    <property type="match status" value="1"/>
</dbReference>